<evidence type="ECO:0000256" key="6">
    <source>
        <dbReference type="SAM" id="Coils"/>
    </source>
</evidence>
<feature type="coiled-coil region" evidence="6">
    <location>
        <begin position="693"/>
        <end position="759"/>
    </location>
</feature>
<feature type="active site" evidence="4">
    <location>
        <position position="34"/>
    </location>
</feature>
<dbReference type="SMART" id="SM00138">
    <property type="entry name" value="MeTrc"/>
    <property type="match status" value="1"/>
</dbReference>
<dbReference type="PROSITE" id="PS50110">
    <property type="entry name" value="RESPONSE_REGULATORY"/>
    <property type="match status" value="1"/>
</dbReference>
<dbReference type="SUPFAM" id="SSF52172">
    <property type="entry name" value="CheY-like"/>
    <property type="match status" value="1"/>
</dbReference>
<dbReference type="PROSITE" id="PS50109">
    <property type="entry name" value="HIS_KIN"/>
    <property type="match status" value="1"/>
</dbReference>
<dbReference type="InterPro" id="IPR000014">
    <property type="entry name" value="PAS"/>
</dbReference>
<dbReference type="Gene3D" id="3.40.50.150">
    <property type="entry name" value="Vaccinia Virus protein VP39"/>
    <property type="match status" value="1"/>
</dbReference>
<comment type="catalytic activity">
    <reaction evidence="1">
        <text>ATP + protein L-histidine = ADP + protein N-phospho-L-histidine.</text>
        <dbReference type="EC" id="2.7.13.3"/>
    </reaction>
</comment>
<organism evidence="14 15">
    <name type="scientific">Paraburkholderia strydomiana</name>
    <dbReference type="NCBI Taxonomy" id="1245417"/>
    <lineage>
        <taxon>Bacteria</taxon>
        <taxon>Pseudomonadati</taxon>
        <taxon>Pseudomonadota</taxon>
        <taxon>Betaproteobacteria</taxon>
        <taxon>Burkholderiales</taxon>
        <taxon>Burkholderiaceae</taxon>
        <taxon>Paraburkholderia</taxon>
    </lineage>
</organism>
<accession>A0ABW9EDG0</accession>
<dbReference type="Pfam" id="PF03705">
    <property type="entry name" value="CheR_N"/>
    <property type="match status" value="1"/>
</dbReference>
<dbReference type="InterPro" id="IPR029063">
    <property type="entry name" value="SAM-dependent_MTases_sf"/>
</dbReference>
<feature type="domain" description="Response regulatory" evidence="9">
    <location>
        <begin position="1264"/>
        <end position="1380"/>
    </location>
</feature>
<evidence type="ECO:0000313" key="14">
    <source>
        <dbReference type="EMBL" id="MFM0717597.1"/>
    </source>
</evidence>
<dbReference type="CDD" id="cd00082">
    <property type="entry name" value="HisKA"/>
    <property type="match status" value="1"/>
</dbReference>
<dbReference type="InterPro" id="IPR003594">
    <property type="entry name" value="HATPase_dom"/>
</dbReference>
<reference evidence="14 15" key="1">
    <citation type="journal article" date="2024" name="Chem. Sci.">
        <title>Discovery of megapolipeptins by genome mining of a Burkholderiales bacteria collection.</title>
        <authorList>
            <person name="Paulo B.S."/>
            <person name="Recchia M.J.J."/>
            <person name="Lee S."/>
            <person name="Fergusson C.H."/>
            <person name="Romanowski S.B."/>
            <person name="Hernandez A."/>
            <person name="Krull N."/>
            <person name="Liu D.Y."/>
            <person name="Cavanagh H."/>
            <person name="Bos A."/>
            <person name="Gray C.A."/>
            <person name="Murphy B.T."/>
            <person name="Linington R.G."/>
            <person name="Eustaquio A.S."/>
        </authorList>
    </citation>
    <scope>NUCLEOTIDE SEQUENCE [LARGE SCALE GENOMIC DNA]</scope>
    <source>
        <strain evidence="14 15">RL17-350-BIC-E</strain>
    </source>
</reference>
<proteinExistence type="predicted"/>
<keyword evidence="4" id="KW-0378">Hydrolase</keyword>
<dbReference type="EMBL" id="JAQQCL010000009">
    <property type="protein sequence ID" value="MFM0717597.1"/>
    <property type="molecule type" value="Genomic_DNA"/>
</dbReference>
<dbReference type="PRINTS" id="PR00996">
    <property type="entry name" value="CHERMTFRASE"/>
</dbReference>
<dbReference type="PROSITE" id="PS50112">
    <property type="entry name" value="PAS"/>
    <property type="match status" value="1"/>
</dbReference>
<dbReference type="SUPFAM" id="SSF47384">
    <property type="entry name" value="Homodimeric domain of signal transducing histidine kinase"/>
    <property type="match status" value="1"/>
</dbReference>
<evidence type="ECO:0000259" key="11">
    <source>
        <dbReference type="PROSITE" id="PS50113"/>
    </source>
</evidence>
<evidence type="ECO:0000256" key="2">
    <source>
        <dbReference type="ARBA" id="ARBA00012438"/>
    </source>
</evidence>
<dbReference type="NCBIfam" id="TIGR00229">
    <property type="entry name" value="sensory_box"/>
    <property type="match status" value="1"/>
</dbReference>
<evidence type="ECO:0000313" key="15">
    <source>
        <dbReference type="Proteomes" id="UP001629392"/>
    </source>
</evidence>
<feature type="domain" description="CheB-type methylesterase" evidence="12">
    <location>
        <begin position="22"/>
        <end position="206"/>
    </location>
</feature>
<evidence type="ECO:0000256" key="5">
    <source>
        <dbReference type="PROSITE-ProRule" id="PRU00169"/>
    </source>
</evidence>
<sequence>MTATTSSEPGSERSGATLTPSASPTFPVVGIGASAGGIQALLRLFEQMPADSGMAFVIVLHLSPKYESRADEVLQRVTSMPVRQVREPTHIEKNSVYLISPSNDLSMFDGYLRVTPAERSSGRPVAIDRFFRSLADVHGTRAISVILSGTGSDGTVGIGRIKECGGVTLAQSPDDAEYGEMPQSAIATGLIDMSLPVVDLPQKLIELWANAQLIQLPVVEGELPVVAAPPGENAAAAESALQEILKGLRNYTGHDFRHYKRATVLRRIERRLQVNALPDLPSYLLFLERHPDENRALLRDMLIGVTNFFRDREAFEALEREVVPGMFEGRDDGEQVRAWVAGCSTGEEAYSLAMLLCERLGEESPQPGIQVFATDIDERAIESARAGRYLESILTDVPPSRLRQFFTHTRGFYVVSKALREKVLFAAHNILRDPPFSQLDLVTCRNLLIYLDRDVQRQVLQTFHFSLRPGGHLFLGNSESAEIAGDLFAPVDKKNRIYRAKPAAHRMRVTPALGSAGKIPQASHVDVARPLPRPASFSFAPLHQRVIEHFSPPSILVDRDAEILHMSERVGRFLRYVGGEPSHNLLTVVNPDLRLELRTALYQALQDGKSVEVKRVRFSRGDASSYVNLSVHPFHDDAAGGDVVAIFFDEFEEPDGKGPRDEAPGPGHGRVVSHLETELIRTKELLQSSVEQSNLSTQELKASNEELQAINEEMRSATEELETSKEELQSVNEELVTVNAELQTKVEDEARAHDDLQNLIASSGIATIFVDRSMRIKRFTAPAVGIFNLIGTDIGRPLLDLRHRLDYPQLAQDAAAAFEELKATEREVSTNDGQWFIARLMPYRTLDDRIEGAVLTLIDITARRRAEEVARAGEERLKFAALTTNDYAIIVQDLDGVIVSWNRGAQNVFGYAEAEMIGKPVDLIFSAEDRERGVPLAERQNASSAGRAEDERWHVRKDGRQIYCSGVVTAIDTGGFRGYAKIARDLTDRKSAESRQANQLELERRVRTRAVSSNRQKDEFFAVLSHELKNPLNLIHVQAEMLTRAPELRESPLVRNATGVILRSVVGQAKIIDDLLDLSRARTGKLALHLTGVDISATVRTVVDASASDATAAGIDLSVSGMDGPVQIQADPVRLEQVFWNIIRNALKFTPAGGRVGVTLLPEDGFVCVQVEDTGQGIAPDFLPRVFDMFSQAKTGAAREHGGLGIGLSLVKQLVEMHGGQITAKSDGIGRGSTFCVRLPEIATPLSEELRRPEVDGNILKDLRVLLVDDSADTLDAFRTLLEMEGAKVRAELGGKAALAAASEAPFDLILSDIGMPGMSGYELIVELRKLPQTATIPAIALTGFGRDKDVTEALEAGFDAHVGKPVSLTALLAAIDRARQARDET</sequence>
<dbReference type="PANTHER" id="PTHR24422">
    <property type="entry name" value="CHEMOTAXIS PROTEIN METHYLTRANSFERASE"/>
    <property type="match status" value="1"/>
</dbReference>
<evidence type="ECO:0000259" key="9">
    <source>
        <dbReference type="PROSITE" id="PS50110"/>
    </source>
</evidence>
<dbReference type="InterPro" id="IPR000780">
    <property type="entry name" value="CheR_MeTrfase"/>
</dbReference>
<dbReference type="Pfam" id="PF00072">
    <property type="entry name" value="Response_reg"/>
    <property type="match status" value="1"/>
</dbReference>
<dbReference type="PROSITE" id="PS50113">
    <property type="entry name" value="PAC"/>
    <property type="match status" value="1"/>
</dbReference>
<dbReference type="InterPro" id="IPR011006">
    <property type="entry name" value="CheY-like_superfamily"/>
</dbReference>
<dbReference type="SMART" id="SM00388">
    <property type="entry name" value="HisKA"/>
    <property type="match status" value="1"/>
</dbReference>
<dbReference type="InterPro" id="IPR035965">
    <property type="entry name" value="PAS-like_dom_sf"/>
</dbReference>
<evidence type="ECO:0000256" key="7">
    <source>
        <dbReference type="SAM" id="MobiDB-lite"/>
    </source>
</evidence>
<dbReference type="CDD" id="cd02440">
    <property type="entry name" value="AdoMet_MTases"/>
    <property type="match status" value="1"/>
</dbReference>
<dbReference type="Pfam" id="PF13426">
    <property type="entry name" value="PAS_9"/>
    <property type="match status" value="1"/>
</dbReference>
<dbReference type="Gene3D" id="3.40.50.2300">
    <property type="match status" value="1"/>
</dbReference>
<evidence type="ECO:0000259" key="8">
    <source>
        <dbReference type="PROSITE" id="PS50109"/>
    </source>
</evidence>
<dbReference type="PROSITE" id="PS50122">
    <property type="entry name" value="CHEB"/>
    <property type="match status" value="1"/>
</dbReference>
<dbReference type="CDD" id="cd00130">
    <property type="entry name" value="PAS"/>
    <property type="match status" value="2"/>
</dbReference>
<dbReference type="SMART" id="SM00448">
    <property type="entry name" value="REC"/>
    <property type="match status" value="1"/>
</dbReference>
<feature type="active site" evidence="4">
    <location>
        <position position="153"/>
    </location>
</feature>
<evidence type="ECO:0000256" key="3">
    <source>
        <dbReference type="ARBA" id="ARBA00022500"/>
    </source>
</evidence>
<dbReference type="InterPro" id="IPR050903">
    <property type="entry name" value="Bact_Chemotaxis_MeTrfase"/>
</dbReference>
<dbReference type="CDD" id="cd17580">
    <property type="entry name" value="REC_2_DhkD-like"/>
    <property type="match status" value="1"/>
</dbReference>
<dbReference type="CDD" id="cd16434">
    <property type="entry name" value="CheB-CheR_fusion"/>
    <property type="match status" value="1"/>
</dbReference>
<dbReference type="Pfam" id="PF01339">
    <property type="entry name" value="CheB_methylest"/>
    <property type="match status" value="1"/>
</dbReference>
<dbReference type="Gene3D" id="3.30.450.20">
    <property type="entry name" value="PAS domain"/>
    <property type="match status" value="2"/>
</dbReference>
<comment type="caution">
    <text evidence="14">The sequence shown here is derived from an EMBL/GenBank/DDBJ whole genome shotgun (WGS) entry which is preliminary data.</text>
</comment>
<dbReference type="Pfam" id="PF01739">
    <property type="entry name" value="CheR"/>
    <property type="match status" value="1"/>
</dbReference>
<dbReference type="InterPro" id="IPR000700">
    <property type="entry name" value="PAS-assoc_C"/>
</dbReference>
<dbReference type="Gene3D" id="3.40.50.180">
    <property type="entry name" value="Methylesterase CheB, C-terminal domain"/>
    <property type="match status" value="1"/>
</dbReference>
<dbReference type="Proteomes" id="UP001629392">
    <property type="component" value="Unassembled WGS sequence"/>
</dbReference>
<dbReference type="SMART" id="SM00387">
    <property type="entry name" value="HATPase_c"/>
    <property type="match status" value="1"/>
</dbReference>
<dbReference type="InterPro" id="IPR022641">
    <property type="entry name" value="CheR_N"/>
</dbReference>
<dbReference type="SUPFAM" id="SSF55785">
    <property type="entry name" value="PYP-like sensor domain (PAS domain)"/>
    <property type="match status" value="3"/>
</dbReference>
<name>A0ABW9EDG0_9BURK</name>
<dbReference type="InterPro" id="IPR000673">
    <property type="entry name" value="Sig_transdc_resp-reg_Me-estase"/>
</dbReference>
<dbReference type="SMART" id="SM00091">
    <property type="entry name" value="PAS"/>
    <property type="match status" value="3"/>
</dbReference>
<feature type="domain" description="PAS" evidence="10">
    <location>
        <begin position="874"/>
        <end position="931"/>
    </location>
</feature>
<keyword evidence="5" id="KW-0597">Phosphoprotein</keyword>
<dbReference type="Pfam" id="PF02518">
    <property type="entry name" value="HATPase_c"/>
    <property type="match status" value="1"/>
</dbReference>
<evidence type="ECO:0000256" key="4">
    <source>
        <dbReference type="PROSITE-ProRule" id="PRU00050"/>
    </source>
</evidence>
<dbReference type="EC" id="2.7.13.3" evidence="2"/>
<dbReference type="InterPro" id="IPR001789">
    <property type="entry name" value="Sig_transdc_resp-reg_receiver"/>
</dbReference>
<dbReference type="Gene3D" id="1.10.287.130">
    <property type="match status" value="1"/>
</dbReference>
<evidence type="ECO:0000256" key="1">
    <source>
        <dbReference type="ARBA" id="ARBA00000085"/>
    </source>
</evidence>
<keyword evidence="3 4" id="KW-0145">Chemotaxis</keyword>
<keyword evidence="6" id="KW-0175">Coiled coil</keyword>
<dbReference type="SUPFAM" id="SSF47757">
    <property type="entry name" value="Chemotaxis receptor methyltransferase CheR, N-terminal domain"/>
    <property type="match status" value="1"/>
</dbReference>
<dbReference type="InterPro" id="IPR036890">
    <property type="entry name" value="HATPase_C_sf"/>
</dbReference>
<dbReference type="InterPro" id="IPR035909">
    <property type="entry name" value="CheB_C"/>
</dbReference>
<dbReference type="RefSeq" id="WP_408153440.1">
    <property type="nucleotide sequence ID" value="NZ_JAQQCL010000009.1"/>
</dbReference>
<dbReference type="Gene3D" id="3.30.565.10">
    <property type="entry name" value="Histidine kinase-like ATPase, C-terminal domain"/>
    <property type="match status" value="1"/>
</dbReference>
<dbReference type="Pfam" id="PF13596">
    <property type="entry name" value="PAS_10"/>
    <property type="match status" value="1"/>
</dbReference>
<protein>
    <recommendedName>
        <fullName evidence="2">histidine kinase</fullName>
        <ecNumber evidence="2">2.7.13.3</ecNumber>
    </recommendedName>
</protein>
<dbReference type="PANTHER" id="PTHR24422:SF27">
    <property type="entry name" value="PROTEIN-GLUTAMATE O-METHYLTRANSFERASE"/>
    <property type="match status" value="1"/>
</dbReference>
<feature type="domain" description="PAC" evidence="11">
    <location>
        <begin position="822"/>
        <end position="872"/>
    </location>
</feature>
<evidence type="ECO:0000259" key="10">
    <source>
        <dbReference type="PROSITE" id="PS50112"/>
    </source>
</evidence>
<evidence type="ECO:0000259" key="13">
    <source>
        <dbReference type="PROSITE" id="PS50123"/>
    </source>
</evidence>
<keyword evidence="15" id="KW-1185">Reference proteome</keyword>
<feature type="domain" description="Histidine kinase" evidence="8">
    <location>
        <begin position="1023"/>
        <end position="1243"/>
    </location>
</feature>
<dbReference type="SUPFAM" id="SSF55874">
    <property type="entry name" value="ATPase domain of HSP90 chaperone/DNA topoisomerase II/histidine kinase"/>
    <property type="match status" value="1"/>
</dbReference>
<dbReference type="Pfam" id="PF00512">
    <property type="entry name" value="HisKA"/>
    <property type="match status" value="1"/>
</dbReference>
<dbReference type="SUPFAM" id="SSF52738">
    <property type="entry name" value="Methylesterase CheB, C-terminal domain"/>
    <property type="match status" value="1"/>
</dbReference>
<feature type="active site" evidence="4">
    <location>
        <position position="61"/>
    </location>
</feature>
<dbReference type="SUPFAM" id="SSF53335">
    <property type="entry name" value="S-adenosyl-L-methionine-dependent methyltransferases"/>
    <property type="match status" value="1"/>
</dbReference>
<dbReference type="PROSITE" id="PS50123">
    <property type="entry name" value="CHER"/>
    <property type="match status" value="1"/>
</dbReference>
<dbReference type="InterPro" id="IPR005467">
    <property type="entry name" value="His_kinase_dom"/>
</dbReference>
<dbReference type="InterPro" id="IPR022642">
    <property type="entry name" value="CheR_C"/>
</dbReference>
<feature type="domain" description="CheR-type methyltransferase" evidence="13">
    <location>
        <begin position="237"/>
        <end position="480"/>
    </location>
</feature>
<evidence type="ECO:0000259" key="12">
    <source>
        <dbReference type="PROSITE" id="PS50122"/>
    </source>
</evidence>
<feature type="modified residue" description="4-aspartylphosphate" evidence="5">
    <location>
        <position position="1313"/>
    </location>
</feature>
<feature type="region of interest" description="Disordered" evidence="7">
    <location>
        <begin position="1"/>
        <end position="21"/>
    </location>
</feature>
<dbReference type="InterPro" id="IPR036097">
    <property type="entry name" value="HisK_dim/P_sf"/>
</dbReference>
<gene>
    <name evidence="14" type="ORF">PQQ73_14765</name>
</gene>
<dbReference type="InterPro" id="IPR003661">
    <property type="entry name" value="HisK_dim/P_dom"/>
</dbReference>